<accession>A0A1I4L2Q2</accession>
<dbReference type="AlphaFoldDB" id="A0A1I4L2Q2"/>
<feature type="transmembrane region" description="Helical" evidence="1">
    <location>
        <begin position="32"/>
        <end position="50"/>
    </location>
</feature>
<gene>
    <name evidence="2" type="ORF">SAMN02983006_02193</name>
</gene>
<dbReference type="PANTHER" id="PTHR32251:SF17">
    <property type="entry name" value="STEROID 5-ALPHA REDUCTASE C-TERMINAL DOMAIN-CONTAINING PROTEIN"/>
    <property type="match status" value="1"/>
</dbReference>
<dbReference type="Pfam" id="PF06966">
    <property type="entry name" value="DUF1295"/>
    <property type="match status" value="1"/>
</dbReference>
<keyword evidence="1" id="KW-1133">Transmembrane helix</keyword>
<dbReference type="InterPro" id="IPR010721">
    <property type="entry name" value="UstE-like"/>
</dbReference>
<feature type="transmembrane region" description="Helical" evidence="1">
    <location>
        <begin position="6"/>
        <end position="25"/>
    </location>
</feature>
<keyword evidence="1" id="KW-0812">Transmembrane</keyword>
<dbReference type="RefSeq" id="WP_089862236.1">
    <property type="nucleotide sequence ID" value="NZ_FOTI01000036.1"/>
</dbReference>
<dbReference type="Proteomes" id="UP000199006">
    <property type="component" value="Unassembled WGS sequence"/>
</dbReference>
<dbReference type="PROSITE" id="PS50244">
    <property type="entry name" value="S5A_REDUCTASE"/>
    <property type="match status" value="1"/>
</dbReference>
<sequence length="258" mass="30547">MTDHIYEQLLIFLFVYFSIIFLIAVLRHNNSLVDIAWGFGFVLVSNFALYLTTNYYFRSILIVFLVSLWGVRLSYHLWQRNFAQPEDFRYAKWRKKWRYFYLRSFLQIFMLQGILLFIIVLPVIRIISKPATGFKIIDLCGLSVFLFGLGLEIVADVQLHKFKQKSSNSSSEKILKSGVWKYSRHPNYFGEMLVWWGIFLINTAVPGGWKFIFSPLLISYLLLFVSGVPLLEKRYAVDQEYQEYAAKTNKFFPWFPDK</sequence>
<evidence type="ECO:0000256" key="1">
    <source>
        <dbReference type="SAM" id="Phobius"/>
    </source>
</evidence>
<feature type="transmembrane region" description="Helical" evidence="1">
    <location>
        <begin position="188"/>
        <end position="205"/>
    </location>
</feature>
<keyword evidence="3" id="KW-1185">Reference proteome</keyword>
<name>A0A1I4L2Q2_9FIRM</name>
<dbReference type="PANTHER" id="PTHR32251">
    <property type="entry name" value="3-OXO-5-ALPHA-STEROID 4-DEHYDROGENASE"/>
    <property type="match status" value="1"/>
</dbReference>
<dbReference type="Gene3D" id="1.20.120.1630">
    <property type="match status" value="1"/>
</dbReference>
<proteinExistence type="predicted"/>
<feature type="transmembrane region" description="Helical" evidence="1">
    <location>
        <begin position="99"/>
        <end position="124"/>
    </location>
</feature>
<protein>
    <submittedName>
        <fullName evidence="2">Steroid 5-alpha reductase family enzyme</fullName>
    </submittedName>
</protein>
<feature type="transmembrane region" description="Helical" evidence="1">
    <location>
        <begin position="136"/>
        <end position="155"/>
    </location>
</feature>
<dbReference type="OrthoDB" id="9779233at2"/>
<dbReference type="EMBL" id="FOTI01000036">
    <property type="protein sequence ID" value="SFL85201.1"/>
    <property type="molecule type" value="Genomic_DNA"/>
</dbReference>
<feature type="transmembrane region" description="Helical" evidence="1">
    <location>
        <begin position="211"/>
        <end position="231"/>
    </location>
</feature>
<keyword evidence="1" id="KW-0472">Membrane</keyword>
<dbReference type="GO" id="GO:0016020">
    <property type="term" value="C:membrane"/>
    <property type="evidence" value="ECO:0007669"/>
    <property type="project" value="TreeGrafter"/>
</dbReference>
<evidence type="ECO:0000313" key="2">
    <source>
        <dbReference type="EMBL" id="SFL85201.1"/>
    </source>
</evidence>
<dbReference type="STRING" id="29563.SAMN02983006_02193"/>
<evidence type="ECO:0000313" key="3">
    <source>
        <dbReference type="Proteomes" id="UP000199006"/>
    </source>
</evidence>
<reference evidence="2 3" key="1">
    <citation type="submission" date="2016-10" db="EMBL/GenBank/DDBJ databases">
        <authorList>
            <person name="de Groot N.N."/>
        </authorList>
    </citation>
    <scope>NUCLEOTIDE SEQUENCE [LARGE SCALE GENOMIC DNA]</scope>
    <source>
        <strain evidence="2 3">ATCC 51327</strain>
    </source>
</reference>
<organism evidence="2 3">
    <name type="scientific">Halanaerobium salsuginis</name>
    <dbReference type="NCBI Taxonomy" id="29563"/>
    <lineage>
        <taxon>Bacteria</taxon>
        <taxon>Bacillati</taxon>
        <taxon>Bacillota</taxon>
        <taxon>Clostridia</taxon>
        <taxon>Halanaerobiales</taxon>
        <taxon>Halanaerobiaceae</taxon>
        <taxon>Halanaerobium</taxon>
    </lineage>
</organism>
<feature type="transmembrane region" description="Helical" evidence="1">
    <location>
        <begin position="56"/>
        <end position="78"/>
    </location>
</feature>